<evidence type="ECO:0000256" key="3">
    <source>
        <dbReference type="SAM" id="Phobius"/>
    </source>
</evidence>
<dbReference type="InterPro" id="IPR031805">
    <property type="entry name" value="Piezo_TM25-28"/>
</dbReference>
<keyword evidence="1" id="KW-0175">Coiled coil</keyword>
<dbReference type="InterPro" id="IPR027272">
    <property type="entry name" value="Piezo"/>
</dbReference>
<feature type="transmembrane region" description="Helical" evidence="3">
    <location>
        <begin position="20"/>
        <end position="37"/>
    </location>
</feature>
<dbReference type="PANTHER" id="PTHR47049">
    <property type="entry name" value="PIEZO-TYPE MECHANOSENSITIVE ION CHANNEL HOMOLOG"/>
    <property type="match status" value="1"/>
</dbReference>
<dbReference type="HOGENOM" id="CLU_344398_0_0_1"/>
<feature type="non-terminal residue" evidence="6">
    <location>
        <position position="1"/>
    </location>
</feature>
<gene>
    <name evidence="6" type="ORF">YQE_06097</name>
</gene>
<feature type="region of interest" description="Disordered" evidence="2">
    <location>
        <begin position="650"/>
        <end position="698"/>
    </location>
</feature>
<feature type="region of interest" description="Disordered" evidence="2">
    <location>
        <begin position="716"/>
        <end position="765"/>
    </location>
</feature>
<feature type="transmembrane region" description="Helical" evidence="3">
    <location>
        <begin position="44"/>
        <end position="65"/>
    </location>
</feature>
<feature type="transmembrane region" description="Helical" evidence="3">
    <location>
        <begin position="438"/>
        <end position="455"/>
    </location>
</feature>
<feature type="coiled-coil region" evidence="1">
    <location>
        <begin position="610"/>
        <end position="644"/>
    </location>
</feature>
<reference evidence="6" key="1">
    <citation type="journal article" date="2013" name="Genome Biol.">
        <title>Draft genome of the mountain pine beetle, Dendroctonus ponderosae Hopkins, a major forest pest.</title>
        <authorList>
            <person name="Keeling C.I."/>
            <person name="Yuen M.M."/>
            <person name="Liao N.Y."/>
            <person name="Docking T.R."/>
            <person name="Chan S.K."/>
            <person name="Taylor G.A."/>
            <person name="Palmquist D.L."/>
            <person name="Jackman S.D."/>
            <person name="Nguyen A."/>
            <person name="Li M."/>
            <person name="Henderson H."/>
            <person name="Janes J.K."/>
            <person name="Zhao Y."/>
            <person name="Pandoh P."/>
            <person name="Moore R."/>
            <person name="Sperling F.A."/>
            <person name="Huber D.P."/>
            <person name="Birol I."/>
            <person name="Jones S.J."/>
            <person name="Bohlmann J."/>
        </authorList>
    </citation>
    <scope>NUCLEOTIDE SEQUENCE</scope>
</reference>
<dbReference type="EMBL" id="KB740948">
    <property type="protein sequence ID" value="ENN77269.1"/>
    <property type="molecule type" value="Genomic_DNA"/>
</dbReference>
<evidence type="ECO:0000313" key="6">
    <source>
        <dbReference type="EMBL" id="ENN77269.1"/>
    </source>
</evidence>
<protein>
    <submittedName>
        <fullName evidence="6">Uncharacterized protein</fullName>
    </submittedName>
</protein>
<dbReference type="Pfam" id="PF15917">
    <property type="entry name" value="Piezo_TM25-28"/>
    <property type="match status" value="1"/>
</dbReference>
<feature type="compositionally biased region" description="Polar residues" evidence="2">
    <location>
        <begin position="716"/>
        <end position="726"/>
    </location>
</feature>
<feature type="domain" description="Piezo TM1-24" evidence="5">
    <location>
        <begin position="4"/>
        <end position="181"/>
    </location>
</feature>
<accession>N6TAG7</accession>
<dbReference type="InterPro" id="IPR056769">
    <property type="entry name" value="Piezo_TM1-24"/>
</dbReference>
<dbReference type="GO" id="GO:0008381">
    <property type="term" value="F:mechanosensitive monoatomic ion channel activity"/>
    <property type="evidence" value="ECO:0007669"/>
    <property type="project" value="InterPro"/>
</dbReference>
<feature type="transmembrane region" description="Helical" evidence="3">
    <location>
        <begin position="494"/>
        <end position="520"/>
    </location>
</feature>
<feature type="transmembrane region" description="Helical" evidence="3">
    <location>
        <begin position="210"/>
        <end position="227"/>
    </location>
</feature>
<feature type="transmembrane region" description="Helical" evidence="3">
    <location>
        <begin position="372"/>
        <end position="389"/>
    </location>
</feature>
<dbReference type="OrthoDB" id="303066at2759"/>
<keyword evidence="3" id="KW-0472">Membrane</keyword>
<sequence>RYGVLITLCLAAVLRPSVVGGLYFLVFLAVATWWACYKQLRRGFAILMCCILPFVFGHMCALYTYQFQWPQELLPQNSTWARYFGLTPLRVSSCDNATSEDPRTFTFVDTEWASYINPFALYWLFYILALESKALLQPDSQKKQGPFSRLDGSFKGKLSRQLSDKVTKKQLMRSATITKHRWQSAGRKVRAHLRTDSDESDPREDTPWNIIYILVVTLYSVILVRQFNYRIARGKPTTRAFFMFPRITRSDADKSLKNMLKYLANYAYFKFGVEISFLATVAVIAIRMDLYAMFYSIWLVILYSLKRSTLSKVWIFYVLFTAIMLPIQYFMVIGLPPTLCIKYPWNSDPTYIRLQEWAFLMNDKFPPNPKRLIWDFLLLFFLSRQWVVFRIEGRYAGKNYAGGSNESIIHLAEDRNFVNPVPDFITYCRSYLDIAKRCILCSLFYVTLAVVFLAGTNRTNLFSVGYLIGAFLFLWEGSDMYLRPIREIVKKWNWLLGYNVGVILVKAGLQLIGCVFLNAYTGDCHWLMLFGIGCVRKFGNIEDIANLPNTGHCKVPREYLGLFWDAVCFGLLITQKRLFQSYNFFHLINDTKATTILASRGAELIEEMRIKRMDEQVEEEHRILEKIKIKMDRIKANQQKIQAKPPLARTCSESSCTSATTQGTNPTGYHTPIEEEDEEVPPLTPRSSTIAPQAPPSPYSAVMTVSLEAYLEPQRISFSSPPNSDLNPRPASPDESFPVFSPPPYDEAPPYAEAVSEPPRGPVQRQISLGPPWLQGSLVTPRQSVISYSTRSHFSHHECNLDCFLIDVRCGVYLLGVCLSCV</sequence>
<evidence type="ECO:0000259" key="4">
    <source>
        <dbReference type="Pfam" id="PF15917"/>
    </source>
</evidence>
<feature type="compositionally biased region" description="Low complexity" evidence="2">
    <location>
        <begin position="650"/>
        <end position="661"/>
    </location>
</feature>
<proteinExistence type="predicted"/>
<keyword evidence="3" id="KW-1133">Transmembrane helix</keyword>
<keyword evidence="3" id="KW-0812">Transmembrane</keyword>
<dbReference type="GO" id="GO:0016020">
    <property type="term" value="C:membrane"/>
    <property type="evidence" value="ECO:0007669"/>
    <property type="project" value="InterPro"/>
</dbReference>
<dbReference type="Pfam" id="PF24871">
    <property type="entry name" value="Piezo_TM1-24"/>
    <property type="match status" value="1"/>
</dbReference>
<evidence type="ECO:0000259" key="5">
    <source>
        <dbReference type="Pfam" id="PF24871"/>
    </source>
</evidence>
<dbReference type="AlphaFoldDB" id="N6TAG7"/>
<evidence type="ECO:0000256" key="1">
    <source>
        <dbReference type="SAM" id="Coils"/>
    </source>
</evidence>
<feature type="domain" description="Piezo TM25-28" evidence="4">
    <location>
        <begin position="415"/>
        <end position="645"/>
    </location>
</feature>
<evidence type="ECO:0000256" key="2">
    <source>
        <dbReference type="SAM" id="MobiDB-lite"/>
    </source>
</evidence>
<feature type="transmembrane region" description="Helical" evidence="3">
    <location>
        <begin position="461"/>
        <end position="482"/>
    </location>
</feature>
<name>N6TAG7_DENPD</name>
<feature type="transmembrane region" description="Helical" evidence="3">
    <location>
        <begin position="314"/>
        <end position="335"/>
    </location>
</feature>
<dbReference type="PANTHER" id="PTHR47049:SF2">
    <property type="entry name" value="PIEZO-TYPE MECHANOSENSITIVE ION CHANNEL HOMOLOG"/>
    <property type="match status" value="1"/>
</dbReference>
<organism evidence="6">
    <name type="scientific">Dendroctonus ponderosae</name>
    <name type="common">Mountain pine beetle</name>
    <dbReference type="NCBI Taxonomy" id="77166"/>
    <lineage>
        <taxon>Eukaryota</taxon>
        <taxon>Metazoa</taxon>
        <taxon>Ecdysozoa</taxon>
        <taxon>Arthropoda</taxon>
        <taxon>Hexapoda</taxon>
        <taxon>Insecta</taxon>
        <taxon>Pterygota</taxon>
        <taxon>Neoptera</taxon>
        <taxon>Endopterygota</taxon>
        <taxon>Coleoptera</taxon>
        <taxon>Polyphaga</taxon>
        <taxon>Cucujiformia</taxon>
        <taxon>Curculionidae</taxon>
        <taxon>Scolytinae</taxon>
        <taxon>Dendroctonus</taxon>
    </lineage>
</organism>
<feature type="transmembrane region" description="Helical" evidence="3">
    <location>
        <begin position="275"/>
        <end position="302"/>
    </location>
</feature>